<gene>
    <name evidence="1" type="ORF">B0J12DRAFT_606491</name>
</gene>
<organism evidence="1 2">
    <name type="scientific">Macrophomina phaseolina</name>
    <dbReference type="NCBI Taxonomy" id="35725"/>
    <lineage>
        <taxon>Eukaryota</taxon>
        <taxon>Fungi</taxon>
        <taxon>Dikarya</taxon>
        <taxon>Ascomycota</taxon>
        <taxon>Pezizomycotina</taxon>
        <taxon>Dothideomycetes</taxon>
        <taxon>Dothideomycetes incertae sedis</taxon>
        <taxon>Botryosphaeriales</taxon>
        <taxon>Botryosphaeriaceae</taxon>
        <taxon>Macrophomina</taxon>
    </lineage>
</organism>
<dbReference type="Proteomes" id="UP000774617">
    <property type="component" value="Unassembled WGS sequence"/>
</dbReference>
<proteinExistence type="predicted"/>
<dbReference type="EMBL" id="JAGTJR010000031">
    <property type="protein sequence ID" value="KAH7038972.1"/>
    <property type="molecule type" value="Genomic_DNA"/>
</dbReference>
<accession>A0ABQ8G018</accession>
<protein>
    <submittedName>
        <fullName evidence="1">Uncharacterized protein</fullName>
    </submittedName>
</protein>
<evidence type="ECO:0000313" key="1">
    <source>
        <dbReference type="EMBL" id="KAH7038972.1"/>
    </source>
</evidence>
<evidence type="ECO:0000313" key="2">
    <source>
        <dbReference type="Proteomes" id="UP000774617"/>
    </source>
</evidence>
<name>A0ABQ8G018_9PEZI</name>
<keyword evidence="2" id="KW-1185">Reference proteome</keyword>
<comment type="caution">
    <text evidence="1">The sequence shown here is derived from an EMBL/GenBank/DDBJ whole genome shotgun (WGS) entry which is preliminary data.</text>
</comment>
<sequence>MNPEPTRAIAPITEATPLQATPDQHLNTLEFLSSIINRVQKHKHSAYCERKKKNSNEVACRFYFPKHQHGNALIIRDFNPIYYSFDGARNDEWLNNYCRVVSYGWLANTDVTPCTGSQAVLNYIAKYCSTAETKSVSYKQIIQSVLPNISSTRPLLSLVSRVMNKLLGERDWSTQEVSHLLLNLPLQQGSRTVINVDCRPEDQQPITFDIDRGQTKGKMSLLQRYKQRCEDEAAPAFLENLTYLDMLLNFNFTGQSSRWSRRTRGRPRVLNYFPRYKPEGSQYEDYCRVKMMLHHKFKTRIEEIFDEFAEWRPTTWAEAYEVCRATHTHHLPDYLDELPTVEDDDEFELDEDEEELIHEEWTELARQLPHRELGVQDVNPDDIGDRDIDRQYDWMQHVGIHVDVGPDWFQQMKDYYPASARVGPVTQGREDTLASEQRKIFDLCIQHFKDAVAAINNDSRAPLP</sequence>
<reference evidence="1 2" key="1">
    <citation type="journal article" date="2021" name="Nat. Commun.">
        <title>Genetic determinants of endophytism in the Arabidopsis root mycobiome.</title>
        <authorList>
            <person name="Mesny F."/>
            <person name="Miyauchi S."/>
            <person name="Thiergart T."/>
            <person name="Pickel B."/>
            <person name="Atanasova L."/>
            <person name="Karlsson M."/>
            <person name="Huettel B."/>
            <person name="Barry K.W."/>
            <person name="Haridas S."/>
            <person name="Chen C."/>
            <person name="Bauer D."/>
            <person name="Andreopoulos W."/>
            <person name="Pangilinan J."/>
            <person name="LaButti K."/>
            <person name="Riley R."/>
            <person name="Lipzen A."/>
            <person name="Clum A."/>
            <person name="Drula E."/>
            <person name="Henrissat B."/>
            <person name="Kohler A."/>
            <person name="Grigoriev I.V."/>
            <person name="Martin F.M."/>
            <person name="Hacquard S."/>
        </authorList>
    </citation>
    <scope>NUCLEOTIDE SEQUENCE [LARGE SCALE GENOMIC DNA]</scope>
    <source>
        <strain evidence="1 2">MPI-SDFR-AT-0080</strain>
    </source>
</reference>
<feature type="non-terminal residue" evidence="1">
    <location>
        <position position="464"/>
    </location>
</feature>